<sequence length="60" mass="6777">MALSGPPGTPVHPTQFLSFRFGRSRLNNRNPHQLKQRILFFEAGTSNNNRIDKTVEGVIL</sequence>
<dbReference type="AlphaFoldDB" id="A0A9P9XPJ8"/>
<dbReference type="EMBL" id="SDAQ01000008">
    <property type="protein sequence ID" value="KAI3557383.1"/>
    <property type="molecule type" value="Genomic_DNA"/>
</dbReference>
<protein>
    <submittedName>
        <fullName evidence="1">Uncharacterized protein</fullName>
    </submittedName>
</protein>
<organism evidence="1 2">
    <name type="scientific">Colletotrichum abscissum</name>
    <dbReference type="NCBI Taxonomy" id="1671311"/>
    <lineage>
        <taxon>Eukaryota</taxon>
        <taxon>Fungi</taxon>
        <taxon>Dikarya</taxon>
        <taxon>Ascomycota</taxon>
        <taxon>Pezizomycotina</taxon>
        <taxon>Sordariomycetes</taxon>
        <taxon>Hypocreomycetidae</taxon>
        <taxon>Glomerellales</taxon>
        <taxon>Glomerellaceae</taxon>
        <taxon>Colletotrichum</taxon>
        <taxon>Colletotrichum acutatum species complex</taxon>
    </lineage>
</organism>
<dbReference type="Proteomes" id="UP001056436">
    <property type="component" value="Unassembled WGS sequence"/>
</dbReference>
<name>A0A9P9XPJ8_9PEZI</name>
<gene>
    <name evidence="1" type="ORF">CABS02_02487</name>
</gene>
<evidence type="ECO:0000313" key="1">
    <source>
        <dbReference type="EMBL" id="KAI3557383.1"/>
    </source>
</evidence>
<comment type="caution">
    <text evidence="1">The sequence shown here is derived from an EMBL/GenBank/DDBJ whole genome shotgun (WGS) entry which is preliminary data.</text>
</comment>
<keyword evidence="2" id="KW-1185">Reference proteome</keyword>
<proteinExistence type="predicted"/>
<reference evidence="1" key="1">
    <citation type="submission" date="2019-01" db="EMBL/GenBank/DDBJ databases">
        <title>Colletotrichum abscissum LGMF1257.</title>
        <authorList>
            <person name="Baroncelli R."/>
        </authorList>
    </citation>
    <scope>NUCLEOTIDE SEQUENCE</scope>
    <source>
        <strain evidence="1">Ca142</strain>
    </source>
</reference>
<accession>A0A9P9XPJ8</accession>
<evidence type="ECO:0000313" key="2">
    <source>
        <dbReference type="Proteomes" id="UP001056436"/>
    </source>
</evidence>